<dbReference type="InterPro" id="IPR006127">
    <property type="entry name" value="ZnuA-like"/>
</dbReference>
<comment type="similarity">
    <text evidence="2 6">Belongs to the bacterial solute-binding protein 9 family.</text>
</comment>
<evidence type="ECO:0000313" key="8">
    <source>
        <dbReference type="EMBL" id="ANY88422.1"/>
    </source>
</evidence>
<proteinExistence type="inferred from homology"/>
<dbReference type="GO" id="GO:0030001">
    <property type="term" value="P:metal ion transport"/>
    <property type="evidence" value="ECO:0007669"/>
    <property type="project" value="InterPro"/>
</dbReference>
<feature type="chain" id="PRO_5008536687" evidence="7">
    <location>
        <begin position="19"/>
        <end position="291"/>
    </location>
</feature>
<keyword evidence="4" id="KW-0479">Metal-binding</keyword>
<dbReference type="SUPFAM" id="SSF53807">
    <property type="entry name" value="Helical backbone' metal receptor"/>
    <property type="match status" value="1"/>
</dbReference>
<dbReference type="PRINTS" id="PR00690">
    <property type="entry name" value="ADHESNFAMILY"/>
</dbReference>
<keyword evidence="3 6" id="KW-0813">Transport</keyword>
<dbReference type="Gene3D" id="3.40.50.1980">
    <property type="entry name" value="Nitrogenase molybdenum iron protein domain"/>
    <property type="match status" value="2"/>
</dbReference>
<evidence type="ECO:0000256" key="6">
    <source>
        <dbReference type="RuleBase" id="RU003512"/>
    </source>
</evidence>
<dbReference type="EMBL" id="CP016634">
    <property type="protein sequence ID" value="ANY88422.1"/>
    <property type="molecule type" value="Genomic_DNA"/>
</dbReference>
<comment type="subcellular location">
    <subcellularLocation>
        <location evidence="1">Cell envelope</location>
    </subcellularLocation>
</comment>
<dbReference type="PANTHER" id="PTHR42953:SF1">
    <property type="entry name" value="METAL-BINDING PROTEIN HI_0362-RELATED"/>
    <property type="match status" value="1"/>
</dbReference>
<evidence type="ECO:0000256" key="4">
    <source>
        <dbReference type="ARBA" id="ARBA00022723"/>
    </source>
</evidence>
<dbReference type="InterPro" id="IPR050492">
    <property type="entry name" value="Bact_metal-bind_prot9"/>
</dbReference>
<protein>
    <submittedName>
        <fullName evidence="8">Putative periplasmic iron-binding protein</fullName>
    </submittedName>
</protein>
<evidence type="ECO:0000256" key="2">
    <source>
        <dbReference type="ARBA" id="ARBA00011028"/>
    </source>
</evidence>
<accession>A0A1B2F831</accession>
<dbReference type="AlphaFoldDB" id="A0A1B2F831"/>
<organism evidence="8">
    <name type="scientific">Pseudomonas putida</name>
    <name type="common">Arthrobacter siderocapsulatus</name>
    <dbReference type="NCBI Taxonomy" id="303"/>
    <lineage>
        <taxon>Bacteria</taxon>
        <taxon>Pseudomonadati</taxon>
        <taxon>Pseudomonadota</taxon>
        <taxon>Gammaproteobacteria</taxon>
        <taxon>Pseudomonadales</taxon>
        <taxon>Pseudomonadaceae</taxon>
        <taxon>Pseudomonas</taxon>
    </lineage>
</organism>
<dbReference type="RefSeq" id="WP_070092852.1">
    <property type="nucleotide sequence ID" value="NZ_CP016634.1"/>
</dbReference>
<name>A0A1B2F831_PSEPU</name>
<dbReference type="GO" id="GO:0030313">
    <property type="term" value="C:cell envelope"/>
    <property type="evidence" value="ECO:0007669"/>
    <property type="project" value="UniProtKB-SubCell"/>
</dbReference>
<keyword evidence="5 7" id="KW-0732">Signal</keyword>
<evidence type="ECO:0000256" key="1">
    <source>
        <dbReference type="ARBA" id="ARBA00004196"/>
    </source>
</evidence>
<dbReference type="InterPro" id="IPR006128">
    <property type="entry name" value="Lipoprotein_PsaA-like"/>
</dbReference>
<evidence type="ECO:0000256" key="3">
    <source>
        <dbReference type="ARBA" id="ARBA00022448"/>
    </source>
</evidence>
<dbReference type="Pfam" id="PF01297">
    <property type="entry name" value="ZnuA"/>
    <property type="match status" value="1"/>
</dbReference>
<gene>
    <name evidence="8" type="ORF">IEC33019_2888</name>
</gene>
<evidence type="ECO:0000256" key="5">
    <source>
        <dbReference type="ARBA" id="ARBA00022729"/>
    </source>
</evidence>
<dbReference type="InterPro" id="IPR006129">
    <property type="entry name" value="AdhesinB"/>
</dbReference>
<reference evidence="8" key="1">
    <citation type="submission" date="2016-07" db="EMBL/GenBank/DDBJ databases">
        <title>New class B carbapenemase carried by novel plasmid in Pseudomonas putida enviromental strain in eastern Amazonia.</title>
        <authorList>
            <person name="Souza C.O."/>
            <person name="Lima K.V."/>
            <person name="Brasiliense D.M."/>
            <person name="Perez-Chaparro P.J."/>
            <person name="Mamizuka E.M."/>
            <person name="Lima M.O."/>
            <person name="Lima L.N."/>
            <person name="McCulloch J.A."/>
        </authorList>
    </citation>
    <scope>NUCLEOTIDE SEQUENCE [LARGE SCALE GENOMIC DNA]</scope>
    <source>
        <strain evidence="8">IEC33019</strain>
    </source>
</reference>
<sequence>MRLLIVVFMLLLSPFLSAAERIKVVTSFSILADITRQIGSDQVQVINIVGPDSDAHVYETTPDDARHVLQAHLVVENGLNFEPWLDRLIKTTGSQAHVVRASQGILARTLQEEGQTIPDPHAWNSLANAKIYAANIAKALEAVDPGNAQAYRSHLAAYQQQIDALLTEVKKRFAALPANSRRIVTSHDAFGYLGQAYGIEFLAPQGLSTEQEPTAKDVANIITMIKRDKIKAVFIENIKDSRLLQQIADDTGAKVGGTLYSDALAAQGPASTYLGMYQQNVQTLTQALGGQ</sequence>
<dbReference type="PRINTS" id="PR00691">
    <property type="entry name" value="ADHESINB"/>
</dbReference>
<dbReference type="CDD" id="cd01137">
    <property type="entry name" value="PsaA"/>
    <property type="match status" value="1"/>
</dbReference>
<dbReference type="GO" id="GO:0007155">
    <property type="term" value="P:cell adhesion"/>
    <property type="evidence" value="ECO:0007669"/>
    <property type="project" value="InterPro"/>
</dbReference>
<evidence type="ECO:0000256" key="7">
    <source>
        <dbReference type="SAM" id="SignalP"/>
    </source>
</evidence>
<feature type="signal peptide" evidence="7">
    <location>
        <begin position="1"/>
        <end position="18"/>
    </location>
</feature>
<dbReference type="GO" id="GO:0046872">
    <property type="term" value="F:metal ion binding"/>
    <property type="evidence" value="ECO:0007669"/>
    <property type="project" value="UniProtKB-KW"/>
</dbReference>
<dbReference type="PANTHER" id="PTHR42953">
    <property type="entry name" value="HIGH-AFFINITY ZINC UPTAKE SYSTEM PROTEIN ZNUA-RELATED"/>
    <property type="match status" value="1"/>
</dbReference>